<dbReference type="EMBL" id="LXQA010572706">
    <property type="protein sequence ID" value="MCI59956.1"/>
    <property type="molecule type" value="Genomic_DNA"/>
</dbReference>
<organism evidence="2 3">
    <name type="scientific">Trifolium medium</name>
    <dbReference type="NCBI Taxonomy" id="97028"/>
    <lineage>
        <taxon>Eukaryota</taxon>
        <taxon>Viridiplantae</taxon>
        <taxon>Streptophyta</taxon>
        <taxon>Embryophyta</taxon>
        <taxon>Tracheophyta</taxon>
        <taxon>Spermatophyta</taxon>
        <taxon>Magnoliopsida</taxon>
        <taxon>eudicotyledons</taxon>
        <taxon>Gunneridae</taxon>
        <taxon>Pentapetalae</taxon>
        <taxon>rosids</taxon>
        <taxon>fabids</taxon>
        <taxon>Fabales</taxon>
        <taxon>Fabaceae</taxon>
        <taxon>Papilionoideae</taxon>
        <taxon>50 kb inversion clade</taxon>
        <taxon>NPAAA clade</taxon>
        <taxon>Hologalegina</taxon>
        <taxon>IRL clade</taxon>
        <taxon>Trifolieae</taxon>
        <taxon>Trifolium</taxon>
    </lineage>
</organism>
<keyword evidence="1" id="KW-0732">Signal</keyword>
<evidence type="ECO:0000313" key="3">
    <source>
        <dbReference type="Proteomes" id="UP000265520"/>
    </source>
</evidence>
<accession>A0A392TIL3</accession>
<name>A0A392TIL3_9FABA</name>
<comment type="caution">
    <text evidence="2">The sequence shown here is derived from an EMBL/GenBank/DDBJ whole genome shotgun (WGS) entry which is preliminary data.</text>
</comment>
<sequence>MVEIGSRGAMASSKCLIWRFWRFWLLMVAAPSAHGSCAWRQVCLEATFRPCQLRLAQDTVHRVDFG</sequence>
<evidence type="ECO:0008006" key="4">
    <source>
        <dbReference type="Google" id="ProtNLM"/>
    </source>
</evidence>
<evidence type="ECO:0000256" key="1">
    <source>
        <dbReference type="SAM" id="SignalP"/>
    </source>
</evidence>
<protein>
    <recommendedName>
        <fullName evidence="4">Secreted protein</fullName>
    </recommendedName>
</protein>
<dbReference type="Proteomes" id="UP000265520">
    <property type="component" value="Unassembled WGS sequence"/>
</dbReference>
<feature type="chain" id="PRO_5017203451" description="Secreted protein" evidence="1">
    <location>
        <begin position="36"/>
        <end position="66"/>
    </location>
</feature>
<dbReference type="AlphaFoldDB" id="A0A392TIL3"/>
<keyword evidence="3" id="KW-1185">Reference proteome</keyword>
<evidence type="ECO:0000313" key="2">
    <source>
        <dbReference type="EMBL" id="MCI59956.1"/>
    </source>
</evidence>
<feature type="signal peptide" evidence="1">
    <location>
        <begin position="1"/>
        <end position="35"/>
    </location>
</feature>
<proteinExistence type="predicted"/>
<reference evidence="2 3" key="1">
    <citation type="journal article" date="2018" name="Front. Plant Sci.">
        <title>Red Clover (Trifolium pratense) and Zigzag Clover (T. medium) - A Picture of Genomic Similarities and Differences.</title>
        <authorList>
            <person name="Dluhosova J."/>
            <person name="Istvanek J."/>
            <person name="Nedelnik J."/>
            <person name="Repkova J."/>
        </authorList>
    </citation>
    <scope>NUCLEOTIDE SEQUENCE [LARGE SCALE GENOMIC DNA]</scope>
    <source>
        <strain evidence="3">cv. 10/8</strain>
        <tissue evidence="2">Leaf</tissue>
    </source>
</reference>